<accession>A0A0A2LCA6</accession>
<sequence length="312" mass="34620">MKSTTDSPLKEIQKFSSRNHTITYTMSPTGNRADWADDEDFDDPSVLPPQEVIANKDGTKTVISYRYNDDNKKVKVTRRIKTTIVREHVNPQVAERRKWDKFGLEKGHAAGPSFDTTSVGENIVFRPSVNWKANAKEAEKEGGEKGSMKDQLKDKKVKCRICSGEHFTARCPFKDTMAPVEEGTAAAGGAEAEDDGGGLGAGKSSYVPPHMRKGGAAGGEKMGGRFEKDDLATLRVTNVSELAEENELRDLFERFGRVTRVFLARDRETQRAKGFAFISYADRGDAALACEKVDGFGYRHLILRVEFAKRTT</sequence>
<reference evidence="9 10" key="1">
    <citation type="journal article" date="2015" name="Mol. Plant Microbe Interact.">
        <title>Genome, transcriptome, and functional analyses of Penicillium expansum provide new insights into secondary metabolism and pathogenicity.</title>
        <authorList>
            <person name="Ballester A.R."/>
            <person name="Marcet-Houben M."/>
            <person name="Levin E."/>
            <person name="Sela N."/>
            <person name="Selma-Lazaro C."/>
            <person name="Carmona L."/>
            <person name="Wisniewski M."/>
            <person name="Droby S."/>
            <person name="Gonzalez-Candelas L."/>
            <person name="Gabaldon T."/>
        </authorList>
    </citation>
    <scope>NUCLEOTIDE SEQUENCE [LARGE SCALE GENOMIC DNA]</scope>
    <source>
        <strain evidence="9 10">PHI-1</strain>
    </source>
</reference>
<keyword evidence="4 5" id="KW-0648">Protein biosynthesis</keyword>
<dbReference type="SUPFAM" id="SSF54928">
    <property type="entry name" value="RNA-binding domain, RBD"/>
    <property type="match status" value="1"/>
</dbReference>
<dbReference type="InterPro" id="IPR000504">
    <property type="entry name" value="RRM_dom"/>
</dbReference>
<dbReference type="CDD" id="cd12408">
    <property type="entry name" value="RRM_eIF3G_like"/>
    <property type="match status" value="1"/>
</dbReference>
<name>A0A0A2LCA6_PENIT</name>
<comment type="caution">
    <text evidence="9">The sequence shown here is derived from an EMBL/GenBank/DDBJ whole genome shotgun (WGS) entry which is preliminary data.</text>
</comment>
<evidence type="ECO:0000256" key="1">
    <source>
        <dbReference type="ARBA" id="ARBA00022490"/>
    </source>
</evidence>
<comment type="function">
    <text evidence="5">RNA-binding component of the eukaryotic translation initiation factor 3 (eIF-3) complex, which is involved in protein synthesis of a specialized repertoire of mRNAs and, together with other initiation factors, stimulates binding of mRNA and methionyl-tRNAi to the 40S ribosome. The eIF-3 complex specifically targets and initiates translation of a subset of mRNAs involved in cell proliferation. This subunit can bind 18S rRNA.</text>
</comment>
<evidence type="ECO:0000259" key="8">
    <source>
        <dbReference type="PROSITE" id="PS50102"/>
    </source>
</evidence>
<dbReference type="GO" id="GO:0033290">
    <property type="term" value="C:eukaryotic 48S preinitiation complex"/>
    <property type="evidence" value="ECO:0007669"/>
    <property type="project" value="UniProtKB-UniRule"/>
</dbReference>
<keyword evidence="1 5" id="KW-0963">Cytoplasm</keyword>
<dbReference type="PIRSF" id="PIRSF037949">
    <property type="entry name" value="Transl_init_eIF-3_RNA-bind"/>
    <property type="match status" value="1"/>
</dbReference>
<evidence type="ECO:0000256" key="5">
    <source>
        <dbReference type="HAMAP-Rule" id="MF_03006"/>
    </source>
</evidence>
<dbReference type="STRING" id="40296.A0A0A2LCA6"/>
<dbReference type="GO" id="GO:0016282">
    <property type="term" value="C:eukaryotic 43S preinitiation complex"/>
    <property type="evidence" value="ECO:0007669"/>
    <property type="project" value="UniProtKB-UniRule"/>
</dbReference>
<comment type="similarity">
    <text evidence="5">Belongs to the eIF-3 subunit G family.</text>
</comment>
<proteinExistence type="inferred from homology"/>
<gene>
    <name evidence="5" type="primary">TIF35</name>
    <name evidence="9" type="ORF">PITC_005490</name>
</gene>
<feature type="region of interest" description="Disordered" evidence="7">
    <location>
        <begin position="22"/>
        <end position="51"/>
    </location>
</feature>
<dbReference type="EMBL" id="JQGA01000229">
    <property type="protein sequence ID" value="KGO76858.1"/>
    <property type="molecule type" value="Genomic_DNA"/>
</dbReference>
<dbReference type="PhylomeDB" id="A0A0A2LCA6"/>
<dbReference type="HOGENOM" id="CLU_034595_0_0_1"/>
<dbReference type="OMA" id="ICQGDHF"/>
<evidence type="ECO:0000256" key="2">
    <source>
        <dbReference type="ARBA" id="ARBA00022540"/>
    </source>
</evidence>
<dbReference type="Gene3D" id="3.30.70.330">
    <property type="match status" value="1"/>
</dbReference>
<feature type="region of interest" description="Disordered" evidence="7">
    <location>
        <begin position="184"/>
        <end position="209"/>
    </location>
</feature>
<organism evidence="9 10">
    <name type="scientific">Penicillium italicum</name>
    <name type="common">Blue mold</name>
    <dbReference type="NCBI Taxonomy" id="40296"/>
    <lineage>
        <taxon>Eukaryota</taxon>
        <taxon>Fungi</taxon>
        <taxon>Dikarya</taxon>
        <taxon>Ascomycota</taxon>
        <taxon>Pezizomycotina</taxon>
        <taxon>Eurotiomycetes</taxon>
        <taxon>Eurotiomycetidae</taxon>
        <taxon>Eurotiales</taxon>
        <taxon>Aspergillaceae</taxon>
        <taxon>Penicillium</taxon>
    </lineage>
</organism>
<dbReference type="InterPro" id="IPR035979">
    <property type="entry name" value="RBD_domain_sf"/>
</dbReference>
<evidence type="ECO:0000256" key="7">
    <source>
        <dbReference type="SAM" id="MobiDB-lite"/>
    </source>
</evidence>
<evidence type="ECO:0000313" key="9">
    <source>
        <dbReference type="EMBL" id="KGO76858.1"/>
    </source>
</evidence>
<dbReference type="InterPro" id="IPR024675">
    <property type="entry name" value="eIF3g_N"/>
</dbReference>
<dbReference type="AlphaFoldDB" id="A0A0A2LCA6"/>
<dbReference type="CDD" id="cd12933">
    <property type="entry name" value="eIF3G"/>
    <property type="match status" value="1"/>
</dbReference>
<dbReference type="PROSITE" id="PS50102">
    <property type="entry name" value="RRM"/>
    <property type="match status" value="1"/>
</dbReference>
<dbReference type="GO" id="GO:0005852">
    <property type="term" value="C:eukaryotic translation initiation factor 3 complex"/>
    <property type="evidence" value="ECO:0007669"/>
    <property type="project" value="UniProtKB-UniRule"/>
</dbReference>
<evidence type="ECO:0000256" key="4">
    <source>
        <dbReference type="ARBA" id="ARBA00022917"/>
    </source>
</evidence>
<dbReference type="Pfam" id="PF00076">
    <property type="entry name" value="RRM_1"/>
    <property type="match status" value="1"/>
</dbReference>
<dbReference type="Pfam" id="PF12353">
    <property type="entry name" value="eIF3g"/>
    <property type="match status" value="1"/>
</dbReference>
<keyword evidence="10" id="KW-1185">Reference proteome</keyword>
<dbReference type="OrthoDB" id="639027at2759"/>
<evidence type="ECO:0000256" key="6">
    <source>
        <dbReference type="PROSITE-ProRule" id="PRU00176"/>
    </source>
</evidence>
<dbReference type="Proteomes" id="UP000030104">
    <property type="component" value="Unassembled WGS sequence"/>
</dbReference>
<dbReference type="InterPro" id="IPR012677">
    <property type="entry name" value="Nucleotide-bd_a/b_plait_sf"/>
</dbReference>
<dbReference type="GO" id="GO:0001732">
    <property type="term" value="P:formation of cytoplasmic translation initiation complex"/>
    <property type="evidence" value="ECO:0007669"/>
    <property type="project" value="UniProtKB-UniRule"/>
</dbReference>
<dbReference type="FunFam" id="3.30.70.330:FF:000328">
    <property type="entry name" value="Eukaryotic translation initiation factor 3 subunit G"/>
    <property type="match status" value="1"/>
</dbReference>
<dbReference type="GO" id="GO:0003723">
    <property type="term" value="F:RNA binding"/>
    <property type="evidence" value="ECO:0007669"/>
    <property type="project" value="UniProtKB-UniRule"/>
</dbReference>
<keyword evidence="3 6" id="KW-0694">RNA-binding</keyword>
<dbReference type="HAMAP" id="MF_03006">
    <property type="entry name" value="eIF3g"/>
    <property type="match status" value="1"/>
</dbReference>
<dbReference type="GO" id="GO:0003743">
    <property type="term" value="F:translation initiation factor activity"/>
    <property type="evidence" value="ECO:0007669"/>
    <property type="project" value="UniProtKB-UniRule"/>
</dbReference>
<comment type="subcellular location">
    <subcellularLocation>
        <location evidence="5">Cytoplasm</location>
    </subcellularLocation>
</comment>
<evidence type="ECO:0000256" key="3">
    <source>
        <dbReference type="ARBA" id="ARBA00022884"/>
    </source>
</evidence>
<protein>
    <recommendedName>
        <fullName evidence="5">Eukaryotic translation initiation factor 3 subunit G</fullName>
        <shortName evidence="5">eIF3g</shortName>
    </recommendedName>
    <alternativeName>
        <fullName evidence="5">Eukaryotic translation initiation factor 3 RNA-binding subunit</fullName>
        <shortName evidence="5">eIF-3 RNA-binding subunit</shortName>
    </alternativeName>
    <alternativeName>
        <fullName evidence="5">Translation initiation factor eIF3 p33 subunit homolog</fullName>
        <shortName evidence="5">eIF3 p33 homolog</shortName>
    </alternativeName>
</protein>
<dbReference type="PANTHER" id="PTHR10352">
    <property type="entry name" value="EUKARYOTIC TRANSLATION INITIATION FACTOR 3 SUBUNIT G"/>
    <property type="match status" value="1"/>
</dbReference>
<evidence type="ECO:0000313" key="10">
    <source>
        <dbReference type="Proteomes" id="UP000030104"/>
    </source>
</evidence>
<keyword evidence="2 5" id="KW-0396">Initiation factor</keyword>
<dbReference type="InterPro" id="IPR017334">
    <property type="entry name" value="eIF3_g"/>
</dbReference>
<feature type="domain" description="RRM" evidence="8">
    <location>
        <begin position="232"/>
        <end position="310"/>
    </location>
</feature>
<dbReference type="SMART" id="SM00360">
    <property type="entry name" value="RRM"/>
    <property type="match status" value="1"/>
</dbReference>
<comment type="subunit">
    <text evidence="5">Component of the eukaryotic translation initiation factor 3 (eIF-3) complex.</text>
</comment>
<dbReference type="InterPro" id="IPR034240">
    <property type="entry name" value="eIF3G_RRM"/>
</dbReference>